<proteinExistence type="inferred from homology"/>
<keyword evidence="6" id="KW-1185">Reference proteome</keyword>
<dbReference type="SUPFAM" id="SSF52833">
    <property type="entry name" value="Thioredoxin-like"/>
    <property type="match status" value="1"/>
</dbReference>
<sequence>MDLSSLSALSALDGSPLPDLSGKAVLVVNVASKCGLTPQYTGLEKLQAEYADRGFTVLGVPCNQFGGQEPGTADEIATFCSATYGVSFPMTEKIEVNGPGRHPLYTELTSVEDANGEAGDVAWNFEKFLVAPDGKVTRFRPRTEPEDATVVAAITGVLPG</sequence>
<accession>A0ABN2NN56</accession>
<name>A0ABN2NN56_9PSEU</name>
<dbReference type="InterPro" id="IPR029759">
    <property type="entry name" value="GPX_AS"/>
</dbReference>
<evidence type="ECO:0000256" key="2">
    <source>
        <dbReference type="ARBA" id="ARBA00022559"/>
    </source>
</evidence>
<keyword evidence="3 4" id="KW-0560">Oxidoreductase</keyword>
<organism evidence="5 6">
    <name type="scientific">Pseudonocardia ailaonensis</name>
    <dbReference type="NCBI Taxonomy" id="367279"/>
    <lineage>
        <taxon>Bacteria</taxon>
        <taxon>Bacillati</taxon>
        <taxon>Actinomycetota</taxon>
        <taxon>Actinomycetes</taxon>
        <taxon>Pseudonocardiales</taxon>
        <taxon>Pseudonocardiaceae</taxon>
        <taxon>Pseudonocardia</taxon>
    </lineage>
</organism>
<dbReference type="PROSITE" id="PS51355">
    <property type="entry name" value="GLUTATHIONE_PEROXID_3"/>
    <property type="match status" value="1"/>
</dbReference>
<comment type="caution">
    <text evidence="5">The sequence shown here is derived from an EMBL/GenBank/DDBJ whole genome shotgun (WGS) entry which is preliminary data.</text>
</comment>
<dbReference type="PRINTS" id="PR01011">
    <property type="entry name" value="GLUTPROXDASE"/>
</dbReference>
<evidence type="ECO:0000256" key="1">
    <source>
        <dbReference type="ARBA" id="ARBA00006926"/>
    </source>
</evidence>
<comment type="similarity">
    <text evidence="1 4">Belongs to the glutathione peroxidase family.</text>
</comment>
<dbReference type="PANTHER" id="PTHR11592">
    <property type="entry name" value="GLUTATHIONE PEROXIDASE"/>
    <property type="match status" value="1"/>
</dbReference>
<reference evidence="5 6" key="1">
    <citation type="journal article" date="2019" name="Int. J. Syst. Evol. Microbiol.">
        <title>The Global Catalogue of Microorganisms (GCM) 10K type strain sequencing project: providing services to taxonomists for standard genome sequencing and annotation.</title>
        <authorList>
            <consortium name="The Broad Institute Genomics Platform"/>
            <consortium name="The Broad Institute Genome Sequencing Center for Infectious Disease"/>
            <person name="Wu L."/>
            <person name="Ma J."/>
        </authorList>
    </citation>
    <scope>NUCLEOTIDE SEQUENCE [LARGE SCALE GENOMIC DNA]</scope>
    <source>
        <strain evidence="5 6">JCM 16009</strain>
    </source>
</reference>
<dbReference type="EMBL" id="BAAAQK010000028">
    <property type="protein sequence ID" value="GAA1876285.1"/>
    <property type="molecule type" value="Genomic_DNA"/>
</dbReference>
<keyword evidence="2 4" id="KW-0575">Peroxidase</keyword>
<dbReference type="InterPro" id="IPR000889">
    <property type="entry name" value="Glutathione_peroxidase"/>
</dbReference>
<gene>
    <name evidence="5" type="ORF">GCM10009836_67060</name>
</gene>
<protein>
    <recommendedName>
        <fullName evidence="4">Glutathione peroxidase</fullName>
    </recommendedName>
</protein>
<dbReference type="CDD" id="cd00340">
    <property type="entry name" value="GSH_Peroxidase"/>
    <property type="match status" value="1"/>
</dbReference>
<dbReference type="PROSITE" id="PS00460">
    <property type="entry name" value="GLUTATHIONE_PEROXID_1"/>
    <property type="match status" value="1"/>
</dbReference>
<dbReference type="PIRSF" id="PIRSF000303">
    <property type="entry name" value="Glutathion_perox"/>
    <property type="match status" value="1"/>
</dbReference>
<evidence type="ECO:0000256" key="4">
    <source>
        <dbReference type="RuleBase" id="RU000499"/>
    </source>
</evidence>
<dbReference type="Proteomes" id="UP001500449">
    <property type="component" value="Unassembled WGS sequence"/>
</dbReference>
<dbReference type="Pfam" id="PF00255">
    <property type="entry name" value="GSHPx"/>
    <property type="match status" value="1"/>
</dbReference>
<dbReference type="InterPro" id="IPR036249">
    <property type="entry name" value="Thioredoxin-like_sf"/>
</dbReference>
<dbReference type="PANTHER" id="PTHR11592:SF40">
    <property type="entry name" value="THIOREDOXIN_GLUTATHIONE PEROXIDASE BTUE"/>
    <property type="match status" value="1"/>
</dbReference>
<evidence type="ECO:0000313" key="6">
    <source>
        <dbReference type="Proteomes" id="UP001500449"/>
    </source>
</evidence>
<evidence type="ECO:0000313" key="5">
    <source>
        <dbReference type="EMBL" id="GAA1876285.1"/>
    </source>
</evidence>
<dbReference type="GO" id="GO:0004601">
    <property type="term" value="F:peroxidase activity"/>
    <property type="evidence" value="ECO:0007669"/>
    <property type="project" value="UniProtKB-KW"/>
</dbReference>
<evidence type="ECO:0000256" key="3">
    <source>
        <dbReference type="ARBA" id="ARBA00023002"/>
    </source>
</evidence>
<dbReference type="RefSeq" id="WP_344426586.1">
    <property type="nucleotide sequence ID" value="NZ_BAAAQK010000028.1"/>
</dbReference>
<dbReference type="Gene3D" id="3.40.30.10">
    <property type="entry name" value="Glutaredoxin"/>
    <property type="match status" value="1"/>
</dbReference>